<reference evidence="2" key="1">
    <citation type="submission" date="2022-12" db="EMBL/GenBank/DDBJ databases">
        <authorList>
            <person name="Mo P."/>
        </authorList>
    </citation>
    <scope>NUCLEOTIDE SEQUENCE [LARGE SCALE GENOMIC DNA]</scope>
    <source>
        <strain evidence="2">HUAS 3-15</strain>
    </source>
</reference>
<organism evidence="1 2">
    <name type="scientific">Kitasatospora cathayae</name>
    <dbReference type="NCBI Taxonomy" id="3004092"/>
    <lineage>
        <taxon>Bacteria</taxon>
        <taxon>Bacillati</taxon>
        <taxon>Actinomycetota</taxon>
        <taxon>Actinomycetes</taxon>
        <taxon>Kitasatosporales</taxon>
        <taxon>Streptomycetaceae</taxon>
        <taxon>Kitasatospora</taxon>
    </lineage>
</organism>
<keyword evidence="2" id="KW-1185">Reference proteome</keyword>
<proteinExistence type="predicted"/>
<accession>A0ABY7QA20</accession>
<sequence length="47" mass="5562">MHWSWSELQETPAYVRRYCADFLGLIAEQEQADQEQAQATQRRMMAS</sequence>
<dbReference type="Proteomes" id="UP001212821">
    <property type="component" value="Chromosome"/>
</dbReference>
<dbReference type="RefSeq" id="WP_270147900.1">
    <property type="nucleotide sequence ID" value="NZ_CP115450.1"/>
</dbReference>
<evidence type="ECO:0000313" key="1">
    <source>
        <dbReference type="EMBL" id="WBP89540.1"/>
    </source>
</evidence>
<name>A0ABY7QA20_9ACTN</name>
<protein>
    <submittedName>
        <fullName evidence="1">Uncharacterized protein</fullName>
    </submittedName>
</protein>
<dbReference type="EMBL" id="CP115450">
    <property type="protein sequence ID" value="WBP89540.1"/>
    <property type="molecule type" value="Genomic_DNA"/>
</dbReference>
<evidence type="ECO:0000313" key="2">
    <source>
        <dbReference type="Proteomes" id="UP001212821"/>
    </source>
</evidence>
<gene>
    <name evidence="1" type="ORF">O1G21_29325</name>
</gene>